<comment type="similarity">
    <text evidence="1">Belongs to the CutC family.</text>
</comment>
<dbReference type="SUPFAM" id="SSF110395">
    <property type="entry name" value="CutC-like"/>
    <property type="match status" value="1"/>
</dbReference>
<dbReference type="EMBL" id="JACHMN010000002">
    <property type="protein sequence ID" value="MBB5870659.1"/>
    <property type="molecule type" value="Genomic_DNA"/>
</dbReference>
<dbReference type="InterPro" id="IPR005627">
    <property type="entry name" value="CutC-like"/>
</dbReference>
<evidence type="ECO:0000256" key="1">
    <source>
        <dbReference type="ARBA" id="ARBA00007768"/>
    </source>
</evidence>
<name>A0A841BU21_9ACTN</name>
<reference evidence="3 4" key="1">
    <citation type="submission" date="2020-08" db="EMBL/GenBank/DDBJ databases">
        <title>Sequencing the genomes of 1000 actinobacteria strains.</title>
        <authorList>
            <person name="Klenk H.-P."/>
        </authorList>
    </citation>
    <scope>NUCLEOTIDE SEQUENCE [LARGE SCALE GENOMIC DNA]</scope>
    <source>
        <strain evidence="3 4">DSM 45362</strain>
    </source>
</reference>
<evidence type="ECO:0000256" key="2">
    <source>
        <dbReference type="ARBA" id="ARBA00019014"/>
    </source>
</evidence>
<dbReference type="Gene3D" id="3.20.20.380">
    <property type="entry name" value="Copper homeostasis (CutC) domain"/>
    <property type="match status" value="1"/>
</dbReference>
<evidence type="ECO:0000313" key="4">
    <source>
        <dbReference type="Proteomes" id="UP000587527"/>
    </source>
</evidence>
<dbReference type="InterPro" id="IPR036822">
    <property type="entry name" value="CutC-like_dom_sf"/>
</dbReference>
<dbReference type="RefSeq" id="WP_312875275.1">
    <property type="nucleotide sequence ID" value="NZ_JACHMN010000002.1"/>
</dbReference>
<protein>
    <recommendedName>
        <fullName evidence="2">Copper homeostasis protein cutC homolog</fullName>
    </recommendedName>
</protein>
<keyword evidence="4" id="KW-1185">Reference proteome</keyword>
<accession>A0A841BU21</accession>
<gene>
    <name evidence="3" type="ORF">F4553_004038</name>
</gene>
<comment type="caution">
    <text evidence="3">The sequence shown here is derived from an EMBL/GenBank/DDBJ whole genome shotgun (WGS) entry which is preliminary data.</text>
</comment>
<dbReference type="PANTHER" id="PTHR12598:SF0">
    <property type="entry name" value="COPPER HOMEOSTASIS PROTEIN CUTC HOMOLOG"/>
    <property type="match status" value="1"/>
</dbReference>
<dbReference type="Pfam" id="PF03932">
    <property type="entry name" value="CutC"/>
    <property type="match status" value="1"/>
</dbReference>
<dbReference type="Proteomes" id="UP000587527">
    <property type="component" value="Unassembled WGS sequence"/>
</dbReference>
<organism evidence="3 4">
    <name type="scientific">Allocatelliglobosispora scoriae</name>
    <dbReference type="NCBI Taxonomy" id="643052"/>
    <lineage>
        <taxon>Bacteria</taxon>
        <taxon>Bacillati</taxon>
        <taxon>Actinomycetota</taxon>
        <taxon>Actinomycetes</taxon>
        <taxon>Micromonosporales</taxon>
        <taxon>Micromonosporaceae</taxon>
        <taxon>Allocatelliglobosispora</taxon>
    </lineage>
</organism>
<sequence length="235" mass="24296">MSPLLEVIALSPADAEAAQAGGADRLELVADMAADGLSPDPRLAAQVVASTDLPVRAMVRVQAGFAVVDLPRLVRAAADLIEAGVHGLVLGFLDEAGDVAADACVAIADVLDGRPWTFHRAIDHSRDYSRAFEVVRGLPGLDAVLTAGSPNGVAAGLTRLAQRIDAGDGDLVLAGGGLVPAQVPVLRAIGVTSFHIGRSVRRERSWLQPVSAAEVRAWKYITSLPALAPSSPGRP</sequence>
<dbReference type="AlphaFoldDB" id="A0A841BU21"/>
<proteinExistence type="inferred from homology"/>
<evidence type="ECO:0000313" key="3">
    <source>
        <dbReference type="EMBL" id="MBB5870659.1"/>
    </source>
</evidence>
<dbReference type="GO" id="GO:0005507">
    <property type="term" value="F:copper ion binding"/>
    <property type="evidence" value="ECO:0007669"/>
    <property type="project" value="TreeGrafter"/>
</dbReference>
<dbReference type="PANTHER" id="PTHR12598">
    <property type="entry name" value="COPPER HOMEOSTASIS PROTEIN CUTC"/>
    <property type="match status" value="1"/>
</dbReference>